<evidence type="ECO:0000256" key="4">
    <source>
        <dbReference type="ARBA" id="ARBA00023136"/>
    </source>
</evidence>
<keyword evidence="3" id="KW-1133">Transmembrane helix</keyword>
<dbReference type="GO" id="GO:0071763">
    <property type="term" value="P:nuclear membrane organization"/>
    <property type="evidence" value="ECO:0007669"/>
    <property type="project" value="TreeGrafter"/>
</dbReference>
<dbReference type="RefSeq" id="XP_056697375.1">
    <property type="nucleotide sequence ID" value="XM_056841397.1"/>
</dbReference>
<dbReference type="PANTHER" id="PTHR47808:SF2">
    <property type="entry name" value="LEM DOMAIN-CONTAINING PROTEIN 2"/>
    <property type="match status" value="1"/>
</dbReference>
<proteinExistence type="predicted"/>
<dbReference type="RefSeq" id="XP_021838865.1">
    <property type="nucleotide sequence ID" value="XM_021983173.1"/>
</dbReference>
<accession>A0A9R0HY19</accession>
<dbReference type="GO" id="GO:0003682">
    <property type="term" value="F:chromatin binding"/>
    <property type="evidence" value="ECO:0007669"/>
    <property type="project" value="InterPro"/>
</dbReference>
<dbReference type="RefSeq" id="XP_056697376.1">
    <property type="nucleotide sequence ID" value="XM_056841398.1"/>
</dbReference>
<evidence type="ECO:0000256" key="2">
    <source>
        <dbReference type="ARBA" id="ARBA00022692"/>
    </source>
</evidence>
<dbReference type="OrthoDB" id="1738758at2759"/>
<evidence type="ECO:0000313" key="6">
    <source>
        <dbReference type="Proteomes" id="UP000813463"/>
    </source>
</evidence>
<evidence type="ECO:0000313" key="9">
    <source>
        <dbReference type="RefSeq" id="XP_056697376.1"/>
    </source>
</evidence>
<keyword evidence="4" id="KW-0472">Membrane</keyword>
<gene>
    <name evidence="7 8 9" type="primary">LOC110778621</name>
</gene>
<dbReference type="AlphaFoldDB" id="A0A9R0HY19"/>
<evidence type="ECO:0000256" key="1">
    <source>
        <dbReference type="ARBA" id="ARBA00004540"/>
    </source>
</evidence>
<sequence>MQCCSSWSGCSDPKCALFWSAVEGCWVLVMVCDTLEDNALMSGSMGDREPWLVASRLRDHILTPKERRDPLLWKMVEDMVESDSRLDRYPKLVKGESKVVWEWQGDGDISRYRASMRTQYPKVEIIEGMFKHVARTNQDHGMIRYSII</sequence>
<evidence type="ECO:0000313" key="8">
    <source>
        <dbReference type="RefSeq" id="XP_056697375.1"/>
    </source>
</evidence>
<evidence type="ECO:0000256" key="5">
    <source>
        <dbReference type="ARBA" id="ARBA00023242"/>
    </source>
</evidence>
<dbReference type="KEGG" id="soe:110778621"/>
<dbReference type="Proteomes" id="UP000813463">
    <property type="component" value="Chromosome 4"/>
</dbReference>
<dbReference type="InterPro" id="IPR041885">
    <property type="entry name" value="MAN1_winged_helix_dom"/>
</dbReference>
<name>A0A9R0HY19_SPIOL</name>
<comment type="subcellular location">
    <subcellularLocation>
        <location evidence="1">Nucleus inner membrane</location>
    </subcellularLocation>
</comment>
<dbReference type="InterPro" id="IPR044780">
    <property type="entry name" value="Heh2/Src1"/>
</dbReference>
<reference evidence="6" key="1">
    <citation type="journal article" date="2021" name="Nat. Commun.">
        <title>Genomic analyses provide insights into spinach domestication and the genetic basis of agronomic traits.</title>
        <authorList>
            <person name="Cai X."/>
            <person name="Sun X."/>
            <person name="Xu C."/>
            <person name="Sun H."/>
            <person name="Wang X."/>
            <person name="Ge C."/>
            <person name="Zhang Z."/>
            <person name="Wang Q."/>
            <person name="Fei Z."/>
            <person name="Jiao C."/>
            <person name="Wang Q."/>
        </authorList>
    </citation>
    <scope>NUCLEOTIDE SEQUENCE [LARGE SCALE GENOMIC DNA]</scope>
    <source>
        <strain evidence="6">cv. Varoflay</strain>
    </source>
</reference>
<dbReference type="PANTHER" id="PTHR47808">
    <property type="entry name" value="INNER NUCLEAR MEMBRANE PROTEIN HEH2-RELATED"/>
    <property type="match status" value="1"/>
</dbReference>
<evidence type="ECO:0000256" key="3">
    <source>
        <dbReference type="ARBA" id="ARBA00022989"/>
    </source>
</evidence>
<dbReference type="GO" id="GO:0005637">
    <property type="term" value="C:nuclear inner membrane"/>
    <property type="evidence" value="ECO:0007669"/>
    <property type="project" value="UniProtKB-SubCell"/>
</dbReference>
<dbReference type="Gene3D" id="1.10.10.1180">
    <property type="entry name" value="MAN1, winged-helix domain"/>
    <property type="match status" value="1"/>
</dbReference>
<evidence type="ECO:0000313" key="7">
    <source>
        <dbReference type="RefSeq" id="XP_021838865.1"/>
    </source>
</evidence>
<dbReference type="GO" id="GO:0034399">
    <property type="term" value="C:nuclear periphery"/>
    <property type="evidence" value="ECO:0007669"/>
    <property type="project" value="TreeGrafter"/>
</dbReference>
<keyword evidence="5" id="KW-0539">Nucleus</keyword>
<organism evidence="6 7">
    <name type="scientific">Spinacia oleracea</name>
    <name type="common">Spinach</name>
    <dbReference type="NCBI Taxonomy" id="3562"/>
    <lineage>
        <taxon>Eukaryota</taxon>
        <taxon>Viridiplantae</taxon>
        <taxon>Streptophyta</taxon>
        <taxon>Embryophyta</taxon>
        <taxon>Tracheophyta</taxon>
        <taxon>Spermatophyta</taxon>
        <taxon>Magnoliopsida</taxon>
        <taxon>eudicotyledons</taxon>
        <taxon>Gunneridae</taxon>
        <taxon>Pentapetalae</taxon>
        <taxon>Caryophyllales</taxon>
        <taxon>Chenopodiaceae</taxon>
        <taxon>Chenopodioideae</taxon>
        <taxon>Anserineae</taxon>
        <taxon>Spinacia</taxon>
    </lineage>
</organism>
<keyword evidence="2" id="KW-0812">Transmembrane</keyword>
<reference evidence="7" key="2">
    <citation type="submission" date="2025-04" db="UniProtKB">
        <authorList>
            <consortium name="RefSeq"/>
        </authorList>
    </citation>
    <scope>IDENTIFICATION</scope>
    <source>
        <tissue evidence="8 9">Leaf</tissue>
    </source>
</reference>
<protein>
    <submittedName>
        <fullName evidence="7">Uncharacterized protein LOC110778621</fullName>
    </submittedName>
</protein>
<keyword evidence="6" id="KW-1185">Reference proteome</keyword>
<dbReference type="GeneID" id="110778621"/>
<dbReference type="GO" id="GO:0005783">
    <property type="term" value="C:endoplasmic reticulum"/>
    <property type="evidence" value="ECO:0007669"/>
    <property type="project" value="TreeGrafter"/>
</dbReference>